<keyword evidence="1" id="KW-0732">Signal</keyword>
<evidence type="ECO:0000313" key="2">
    <source>
        <dbReference type="EMBL" id="AMU89103.1"/>
    </source>
</evidence>
<keyword evidence="2" id="KW-0255">Endonuclease</keyword>
<dbReference type="KEGG" id="smaz:LH19_11195"/>
<dbReference type="EMBL" id="CP013344">
    <property type="protein sequence ID" value="AMU89103.1"/>
    <property type="molecule type" value="Genomic_DNA"/>
</dbReference>
<gene>
    <name evidence="2" type="ORF">ATM17_08640</name>
</gene>
<name>A0AAC9FFE5_SPHMC</name>
<reference evidence="2 3" key="2">
    <citation type="journal article" date="2016" name="Genome Announc.">
        <title>Complete Genome Sequence of Sphingopyxis macrogoltabida Strain 203N (NBRC 111659), a Polyethylene Glycol Degrader.</title>
        <authorList>
            <person name="Ohtsubo Y."/>
            <person name="Nonoyama S."/>
            <person name="Nagata Y."/>
            <person name="Numata M."/>
            <person name="Tsuchikane K."/>
            <person name="Hosoyama A."/>
            <person name="Yamazoe A."/>
            <person name="Tsuda M."/>
            <person name="Fujita N."/>
            <person name="Kawai F."/>
        </authorList>
    </citation>
    <scope>NUCLEOTIDE SEQUENCE [LARGE SCALE GENOMIC DNA]</scope>
    <source>
        <strain evidence="2 3">203N</strain>
    </source>
</reference>
<organism evidence="2 3">
    <name type="scientific">Sphingopyxis macrogoltabida</name>
    <name type="common">Sphingomonas macrogoltabidus</name>
    <dbReference type="NCBI Taxonomy" id="33050"/>
    <lineage>
        <taxon>Bacteria</taxon>
        <taxon>Pseudomonadati</taxon>
        <taxon>Pseudomonadota</taxon>
        <taxon>Alphaproteobacteria</taxon>
        <taxon>Sphingomonadales</taxon>
        <taxon>Sphingomonadaceae</taxon>
        <taxon>Sphingopyxis</taxon>
    </lineage>
</organism>
<evidence type="ECO:0000256" key="1">
    <source>
        <dbReference type="SAM" id="SignalP"/>
    </source>
</evidence>
<proteinExistence type="predicted"/>
<evidence type="ECO:0000313" key="3">
    <source>
        <dbReference type="Proteomes" id="UP000076088"/>
    </source>
</evidence>
<protein>
    <submittedName>
        <fullName evidence="2">Endonuclease</fullName>
    </submittedName>
</protein>
<dbReference type="SUPFAM" id="SSF56219">
    <property type="entry name" value="DNase I-like"/>
    <property type="match status" value="1"/>
</dbReference>
<dbReference type="InterPro" id="IPR036691">
    <property type="entry name" value="Endo/exonu/phosph_ase_sf"/>
</dbReference>
<feature type="signal peptide" evidence="1">
    <location>
        <begin position="1"/>
        <end position="19"/>
    </location>
</feature>
<dbReference type="Proteomes" id="UP000076088">
    <property type="component" value="Chromosome"/>
</dbReference>
<sequence length="304" mass="32953">MNQRLLFIAASLLSLSACAGAEQAPQHPQLAVPHDRPLTLTSWNLEFLAERNGDGCQPRTDADYAAMRQIADGLDADVIAFQEAESVAAAERVFDPARYAIVMEERAGAPSGTCGGEHKSQRVIRQAVGFAIRKTIAFDRHADVTSLMLGNPQLRSGVDITLRPAGARPLRLLSIHLKSGCFAGDTAKACPILAEQVPALEAWIDAAAEAPVRFAVLGDWNRRLGLEGDRVWSEIDDGTPANADLRLADAGTRPKCDPRYDSFIDHIVLDRRAGADMLSFAETLYGKDVKHYSDHCPVSVSLAR</sequence>
<feature type="chain" id="PRO_5041904086" evidence="1">
    <location>
        <begin position="20"/>
        <end position="304"/>
    </location>
</feature>
<dbReference type="Gene3D" id="3.60.10.10">
    <property type="entry name" value="Endonuclease/exonuclease/phosphatase"/>
    <property type="match status" value="1"/>
</dbReference>
<dbReference type="GO" id="GO:0004519">
    <property type="term" value="F:endonuclease activity"/>
    <property type="evidence" value="ECO:0007669"/>
    <property type="project" value="UniProtKB-KW"/>
</dbReference>
<reference evidence="3" key="1">
    <citation type="submission" date="2015-11" db="EMBL/GenBank/DDBJ databases">
        <title>Complete genome sequence of a polyethylene-glycol degrader Sphingopyxis macrogoltabida 203N (NBRC 111659).</title>
        <authorList>
            <person name="Yoshiyuki O."/>
            <person name="Shouta N."/>
            <person name="Nagata Y."/>
            <person name="Numata M."/>
            <person name="Tsuchikane K."/>
            <person name="Hosoyama A."/>
            <person name="Yamazoe A."/>
            <person name="Tsuda M."/>
            <person name="Fujita N."/>
            <person name="Kawai F."/>
        </authorList>
    </citation>
    <scope>NUCLEOTIDE SEQUENCE [LARGE SCALE GENOMIC DNA]</scope>
    <source>
        <strain evidence="3">203N</strain>
    </source>
</reference>
<keyword evidence="2" id="KW-0540">Nuclease</keyword>
<dbReference type="AlphaFoldDB" id="A0AAC9FFE5"/>
<keyword evidence="2" id="KW-0378">Hydrolase</keyword>
<dbReference type="PROSITE" id="PS51257">
    <property type="entry name" value="PROKAR_LIPOPROTEIN"/>
    <property type="match status" value="1"/>
</dbReference>
<accession>A0AAC9FFE5</accession>
<keyword evidence="3" id="KW-1185">Reference proteome</keyword>